<comment type="caution">
    <text evidence="3">The sequence shown here is derived from an EMBL/GenBank/DDBJ whole genome shotgun (WGS) entry which is preliminary data.</text>
</comment>
<reference evidence="3" key="1">
    <citation type="journal article" date="2014" name="Int. J. Syst. Evol. Microbiol.">
        <title>Complete genome sequence of Corynebacterium casei LMG S-19264T (=DSM 44701T), isolated from a smear-ripened cheese.</title>
        <authorList>
            <consortium name="US DOE Joint Genome Institute (JGI-PGF)"/>
            <person name="Walter F."/>
            <person name="Albersmeier A."/>
            <person name="Kalinowski J."/>
            <person name="Ruckert C."/>
        </authorList>
    </citation>
    <scope>NUCLEOTIDE SEQUENCE</scope>
    <source>
        <strain evidence="3">CGMCC 1.12214</strain>
    </source>
</reference>
<keyword evidence="1" id="KW-0472">Membrane</keyword>
<feature type="transmembrane region" description="Helical" evidence="1">
    <location>
        <begin position="169"/>
        <end position="187"/>
    </location>
</feature>
<evidence type="ECO:0000313" key="4">
    <source>
        <dbReference type="Proteomes" id="UP000603912"/>
    </source>
</evidence>
<feature type="domain" description="Phosphatidic acid phosphatase type 2/haloperoxidase" evidence="2">
    <location>
        <begin position="129"/>
        <end position="192"/>
    </location>
</feature>
<sequence length="206" mass="22392">MDFAFSVSGAEITMGANMSLMAEARAVSIAVRARVEEIGPLWLLLLAPALVLGFGTLAEEVSEGDTTDFDRYVLLLFHVPHDPSRPIGPAWLQEAARDVTSFGSVSWLGFIFLAVVGFLWLSRKRDACLLMLAAVGGGQLISTLLKIWFERPRPDLIPNAPQVFTASFPSGHAMLSAVTYLTLGALLTHRLRLIKQPGNSQGGRSW</sequence>
<dbReference type="Proteomes" id="UP000603912">
    <property type="component" value="Unassembled WGS sequence"/>
</dbReference>
<dbReference type="SUPFAM" id="SSF48317">
    <property type="entry name" value="Acid phosphatase/Vanadium-dependent haloperoxidase"/>
    <property type="match status" value="1"/>
</dbReference>
<keyword evidence="1" id="KW-0812">Transmembrane</keyword>
<feature type="transmembrane region" description="Helical" evidence="1">
    <location>
        <begin position="128"/>
        <end position="149"/>
    </location>
</feature>
<gene>
    <name evidence="3" type="ORF">GCM10007036_31240</name>
</gene>
<dbReference type="Gene3D" id="1.20.144.10">
    <property type="entry name" value="Phosphatidic acid phosphatase type 2/haloperoxidase"/>
    <property type="match status" value="1"/>
</dbReference>
<organism evidence="3 4">
    <name type="scientific">Alsobacter metallidurans</name>
    <dbReference type="NCBI Taxonomy" id="340221"/>
    <lineage>
        <taxon>Bacteria</taxon>
        <taxon>Pseudomonadati</taxon>
        <taxon>Pseudomonadota</taxon>
        <taxon>Alphaproteobacteria</taxon>
        <taxon>Hyphomicrobiales</taxon>
        <taxon>Alsobacteraceae</taxon>
        <taxon>Alsobacter</taxon>
    </lineage>
</organism>
<reference evidence="3" key="2">
    <citation type="submission" date="2020-09" db="EMBL/GenBank/DDBJ databases">
        <authorList>
            <person name="Sun Q."/>
            <person name="Zhou Y."/>
        </authorList>
    </citation>
    <scope>NUCLEOTIDE SEQUENCE</scope>
    <source>
        <strain evidence="3">CGMCC 1.12214</strain>
    </source>
</reference>
<dbReference type="EMBL" id="BMES01000002">
    <property type="protein sequence ID" value="GGH24673.1"/>
    <property type="molecule type" value="Genomic_DNA"/>
</dbReference>
<dbReference type="InterPro" id="IPR036938">
    <property type="entry name" value="PAP2/HPO_sf"/>
</dbReference>
<dbReference type="Pfam" id="PF01569">
    <property type="entry name" value="PAP2"/>
    <property type="match status" value="1"/>
</dbReference>
<evidence type="ECO:0000256" key="1">
    <source>
        <dbReference type="SAM" id="Phobius"/>
    </source>
</evidence>
<feature type="transmembrane region" description="Helical" evidence="1">
    <location>
        <begin position="101"/>
        <end position="121"/>
    </location>
</feature>
<feature type="transmembrane region" description="Helical" evidence="1">
    <location>
        <begin position="41"/>
        <end position="58"/>
    </location>
</feature>
<accession>A0A917MJ48</accession>
<keyword evidence="1" id="KW-1133">Transmembrane helix</keyword>
<evidence type="ECO:0000259" key="2">
    <source>
        <dbReference type="Pfam" id="PF01569"/>
    </source>
</evidence>
<proteinExistence type="predicted"/>
<evidence type="ECO:0000313" key="3">
    <source>
        <dbReference type="EMBL" id="GGH24673.1"/>
    </source>
</evidence>
<dbReference type="InterPro" id="IPR000326">
    <property type="entry name" value="PAP2/HPO"/>
</dbReference>
<dbReference type="CDD" id="cd03392">
    <property type="entry name" value="PAP2_like_2"/>
    <property type="match status" value="1"/>
</dbReference>
<protein>
    <recommendedName>
        <fullName evidence="2">Phosphatidic acid phosphatase type 2/haloperoxidase domain-containing protein</fullName>
    </recommendedName>
</protein>
<name>A0A917MJ48_9HYPH</name>
<dbReference type="AlphaFoldDB" id="A0A917MJ48"/>
<keyword evidence="4" id="KW-1185">Reference proteome</keyword>